<sequence length="178" mass="18009">MLLPGLPRGISWCRLPAASAGAHENRTSLDCDHAVLWSVNTGAILGPLADCRTVDSTRVLVVTLDTLSVPVCGGGGLCRLARTKAAGLEKREKFINPSPPLSGRGFLVAANSDCGSGLLPGPGTGMRGASFEGSGPLLVVATGVLLLCWTGGGRGLRFVSAAAAANAAAWSSEKKSGL</sequence>
<name>A0A1D6MR84_MAIZE</name>
<dbReference type="AlphaFoldDB" id="A0A1D6MR84"/>
<dbReference type="EMBL" id="CM007649">
    <property type="protein sequence ID" value="ONM31495.1"/>
    <property type="molecule type" value="Genomic_DNA"/>
</dbReference>
<evidence type="ECO:0000313" key="1">
    <source>
        <dbReference type="EMBL" id="ONM31495.1"/>
    </source>
</evidence>
<proteinExistence type="predicted"/>
<organism evidence="1">
    <name type="scientific">Zea mays</name>
    <name type="common">Maize</name>
    <dbReference type="NCBI Taxonomy" id="4577"/>
    <lineage>
        <taxon>Eukaryota</taxon>
        <taxon>Viridiplantae</taxon>
        <taxon>Streptophyta</taxon>
        <taxon>Embryophyta</taxon>
        <taxon>Tracheophyta</taxon>
        <taxon>Spermatophyta</taxon>
        <taxon>Magnoliopsida</taxon>
        <taxon>Liliopsida</taxon>
        <taxon>Poales</taxon>
        <taxon>Poaceae</taxon>
        <taxon>PACMAD clade</taxon>
        <taxon>Panicoideae</taxon>
        <taxon>Andropogonodae</taxon>
        <taxon>Andropogoneae</taxon>
        <taxon>Tripsacinae</taxon>
        <taxon>Zea</taxon>
    </lineage>
</organism>
<reference evidence="1" key="1">
    <citation type="submission" date="2015-12" db="EMBL/GenBank/DDBJ databases">
        <title>Update maize B73 reference genome by single molecule sequencing technologies.</title>
        <authorList>
            <consortium name="Maize Genome Sequencing Project"/>
            <person name="Ware D."/>
        </authorList>
    </citation>
    <scope>NUCLEOTIDE SEQUENCE [LARGE SCALE GENOMIC DNA]</scope>
    <source>
        <tissue evidence="1">Seedling</tissue>
    </source>
</reference>
<gene>
    <name evidence="1" type="ORF">ZEAMMB73_Zm00001d040535</name>
</gene>
<accession>A0A1D6MR84</accession>
<protein>
    <submittedName>
        <fullName evidence="1">SNF7 family protein</fullName>
    </submittedName>
</protein>